<comment type="subcellular location">
    <subcellularLocation>
        <location evidence="1">Cell membrane</location>
        <topology evidence="1">Multi-pass membrane protein</topology>
    </subcellularLocation>
</comment>
<keyword evidence="2 5" id="KW-0812">Transmembrane</keyword>
<dbReference type="InterPro" id="IPR051788">
    <property type="entry name" value="MFS_Transporter"/>
</dbReference>
<feature type="transmembrane region" description="Helical" evidence="5">
    <location>
        <begin position="329"/>
        <end position="347"/>
    </location>
</feature>
<dbReference type="PANTHER" id="PTHR23514">
    <property type="entry name" value="BYPASS OF STOP CODON PROTEIN 6"/>
    <property type="match status" value="1"/>
</dbReference>
<dbReference type="Proteomes" id="UP000256709">
    <property type="component" value="Unassembled WGS sequence"/>
</dbReference>
<organism evidence="7 8">
    <name type="scientific">Subtercola boreus</name>
    <dbReference type="NCBI Taxonomy" id="120213"/>
    <lineage>
        <taxon>Bacteria</taxon>
        <taxon>Bacillati</taxon>
        <taxon>Actinomycetota</taxon>
        <taxon>Actinomycetes</taxon>
        <taxon>Micrococcales</taxon>
        <taxon>Microbacteriaceae</taxon>
        <taxon>Subtercola</taxon>
    </lineage>
</organism>
<dbReference type="AlphaFoldDB" id="A0A3E0W4G9"/>
<dbReference type="InterPro" id="IPR011701">
    <property type="entry name" value="MFS"/>
</dbReference>
<dbReference type="RefSeq" id="WP_116281292.1">
    <property type="nucleotide sequence ID" value="NZ_NBXA01000001.1"/>
</dbReference>
<dbReference type="InterPro" id="IPR020846">
    <property type="entry name" value="MFS_dom"/>
</dbReference>
<feature type="transmembrane region" description="Helical" evidence="5">
    <location>
        <begin position="154"/>
        <end position="178"/>
    </location>
</feature>
<evidence type="ECO:0000313" key="8">
    <source>
        <dbReference type="Proteomes" id="UP000256709"/>
    </source>
</evidence>
<feature type="transmembrane region" description="Helical" evidence="5">
    <location>
        <begin position="255"/>
        <end position="276"/>
    </location>
</feature>
<comment type="caution">
    <text evidence="7">The sequence shown here is derived from an EMBL/GenBank/DDBJ whole genome shotgun (WGS) entry which is preliminary data.</text>
</comment>
<dbReference type="CDD" id="cd17393">
    <property type="entry name" value="MFS_MosC_like"/>
    <property type="match status" value="1"/>
</dbReference>
<evidence type="ECO:0000256" key="2">
    <source>
        <dbReference type="ARBA" id="ARBA00022692"/>
    </source>
</evidence>
<feature type="transmembrane region" description="Helical" evidence="5">
    <location>
        <begin position="119"/>
        <end position="142"/>
    </location>
</feature>
<dbReference type="Pfam" id="PF07690">
    <property type="entry name" value="MFS_1"/>
    <property type="match status" value="2"/>
</dbReference>
<reference evidence="7 8" key="1">
    <citation type="submission" date="2017-04" db="EMBL/GenBank/DDBJ databases">
        <title>Comparative genome analysis of Subtercola boreus.</title>
        <authorList>
            <person name="Cho Y.-J."/>
            <person name="Cho A."/>
            <person name="Kim O.-S."/>
            <person name="Lee J.-I."/>
        </authorList>
    </citation>
    <scope>NUCLEOTIDE SEQUENCE [LARGE SCALE GENOMIC DNA]</scope>
    <source>
        <strain evidence="7 8">P27444</strain>
    </source>
</reference>
<feature type="transmembrane region" description="Helical" evidence="5">
    <location>
        <begin position="64"/>
        <end position="81"/>
    </location>
</feature>
<feature type="transmembrane region" description="Helical" evidence="5">
    <location>
        <begin position="384"/>
        <end position="407"/>
    </location>
</feature>
<evidence type="ECO:0000256" key="3">
    <source>
        <dbReference type="ARBA" id="ARBA00022989"/>
    </source>
</evidence>
<gene>
    <name evidence="7" type="ORF">B7R21_00510</name>
</gene>
<dbReference type="GO" id="GO:0022857">
    <property type="term" value="F:transmembrane transporter activity"/>
    <property type="evidence" value="ECO:0007669"/>
    <property type="project" value="InterPro"/>
</dbReference>
<protein>
    <submittedName>
        <fullName evidence="7">MFS transporter</fullName>
    </submittedName>
</protein>
<feature type="transmembrane region" description="Helical" evidence="5">
    <location>
        <begin position="184"/>
        <end position="206"/>
    </location>
</feature>
<evidence type="ECO:0000313" key="7">
    <source>
        <dbReference type="EMBL" id="RFA17254.1"/>
    </source>
</evidence>
<evidence type="ECO:0000259" key="6">
    <source>
        <dbReference type="PROSITE" id="PS50850"/>
    </source>
</evidence>
<dbReference type="InterPro" id="IPR036259">
    <property type="entry name" value="MFS_trans_sf"/>
</dbReference>
<feature type="transmembrane region" description="Helical" evidence="5">
    <location>
        <begin position="296"/>
        <end position="317"/>
    </location>
</feature>
<dbReference type="PANTHER" id="PTHR23514:SF13">
    <property type="entry name" value="INNER MEMBRANE PROTEIN YBJJ"/>
    <property type="match status" value="1"/>
</dbReference>
<name>A0A3E0W4G9_9MICO</name>
<keyword evidence="4 5" id="KW-0472">Membrane</keyword>
<dbReference type="EMBL" id="NBXA01000001">
    <property type="protein sequence ID" value="RFA17254.1"/>
    <property type="molecule type" value="Genomic_DNA"/>
</dbReference>
<dbReference type="OrthoDB" id="9809599at2"/>
<evidence type="ECO:0000256" key="1">
    <source>
        <dbReference type="ARBA" id="ARBA00004651"/>
    </source>
</evidence>
<evidence type="ECO:0000256" key="5">
    <source>
        <dbReference type="SAM" id="Phobius"/>
    </source>
</evidence>
<dbReference type="PROSITE" id="PS50850">
    <property type="entry name" value="MFS"/>
    <property type="match status" value="1"/>
</dbReference>
<dbReference type="SUPFAM" id="SSF103473">
    <property type="entry name" value="MFS general substrate transporter"/>
    <property type="match status" value="1"/>
</dbReference>
<proteinExistence type="predicted"/>
<evidence type="ECO:0000256" key="4">
    <source>
        <dbReference type="ARBA" id="ARBA00023136"/>
    </source>
</evidence>
<sequence>MSPSAEPASPNLTVPLSQAAASVSLKAWRNAVFVIFTLSGLAIATWVSRLPAVRDDLRLDTSEVGLLILGLAVGAVLGLVASQQLLHLLGPRAGIALCMVLVALGLAGIGITATFVPELALGMVSLAVLGFGNGAMDVMMNLEGAAAERSIGRTLLPLMHAFFSLGTVVGAALGAAASALAVPVIWHLTVIAALIALIGIVAVRFLPQHVETEAEIAAAADGTGAGAVAGTNAGVSTSTGNSAKLPLKQRLRESLAVWADTRLLLIGLIMLGMAFAEGSANDWLAIATVDGHHQSNTTGAIVFGVFVAAMTIGRVAGGPVLDRFGRVPILRWSALIGAIGLLGFILAPSLWMAVVGAVLWGLGASLGFPVGMSAASDDPEKATASVSAVAMIGYLAFLAGPPLIGFLGQQFGILNALYVILVLLIVAAFAAPAARERSGRFARG</sequence>
<feature type="transmembrane region" description="Helical" evidence="5">
    <location>
        <begin position="31"/>
        <end position="52"/>
    </location>
</feature>
<feature type="domain" description="Major facilitator superfamily (MFS) profile" evidence="6">
    <location>
        <begin position="28"/>
        <end position="439"/>
    </location>
</feature>
<feature type="transmembrane region" description="Helical" evidence="5">
    <location>
        <begin position="93"/>
        <end position="113"/>
    </location>
</feature>
<feature type="transmembrane region" description="Helical" evidence="5">
    <location>
        <begin position="353"/>
        <end position="372"/>
    </location>
</feature>
<accession>A0A3E0W4G9</accession>
<keyword evidence="3 5" id="KW-1133">Transmembrane helix</keyword>
<feature type="transmembrane region" description="Helical" evidence="5">
    <location>
        <begin position="413"/>
        <end position="434"/>
    </location>
</feature>
<dbReference type="Gene3D" id="1.20.1250.20">
    <property type="entry name" value="MFS general substrate transporter like domains"/>
    <property type="match status" value="2"/>
</dbReference>
<dbReference type="GO" id="GO:0005886">
    <property type="term" value="C:plasma membrane"/>
    <property type="evidence" value="ECO:0007669"/>
    <property type="project" value="UniProtKB-SubCell"/>
</dbReference>